<dbReference type="Pfam" id="PF16318">
    <property type="entry name" value="DUF4957"/>
    <property type="match status" value="1"/>
</dbReference>
<feature type="domain" description="DUF5123" evidence="2">
    <location>
        <begin position="411"/>
        <end position="540"/>
    </location>
</feature>
<dbReference type="SUPFAM" id="SSF51126">
    <property type="entry name" value="Pectin lyase-like"/>
    <property type="match status" value="1"/>
</dbReference>
<dbReference type="PROSITE" id="PS51257">
    <property type="entry name" value="PROKAR_LIPOPROTEIN"/>
    <property type="match status" value="1"/>
</dbReference>
<organism evidence="3 4">
    <name type="scientific">Bacteroides zoogleoformans</name>
    <dbReference type="NCBI Taxonomy" id="28119"/>
    <lineage>
        <taxon>Bacteria</taxon>
        <taxon>Pseudomonadati</taxon>
        <taxon>Bacteroidota</taxon>
        <taxon>Bacteroidia</taxon>
        <taxon>Bacteroidales</taxon>
        <taxon>Bacteroidaceae</taxon>
        <taxon>Bacteroides</taxon>
    </lineage>
</organism>
<feature type="domain" description="DUF4957" evidence="1">
    <location>
        <begin position="258"/>
        <end position="388"/>
    </location>
</feature>
<keyword evidence="4" id="KW-1185">Reference proteome</keyword>
<dbReference type="CDD" id="cd00063">
    <property type="entry name" value="FN3"/>
    <property type="match status" value="1"/>
</dbReference>
<dbReference type="EMBL" id="CP027231">
    <property type="protein sequence ID" value="AVM51747.1"/>
    <property type="molecule type" value="Genomic_DNA"/>
</dbReference>
<dbReference type="InterPro" id="IPR003961">
    <property type="entry name" value="FN3_dom"/>
</dbReference>
<evidence type="ECO:0000313" key="4">
    <source>
        <dbReference type="Proteomes" id="UP000238304"/>
    </source>
</evidence>
<protein>
    <recommendedName>
        <fullName evidence="5">Fibronectin type III domain protein</fullName>
    </recommendedName>
</protein>
<dbReference type="InterPro" id="IPR032530">
    <property type="entry name" value="DUF4957"/>
</dbReference>
<evidence type="ECO:0000313" key="3">
    <source>
        <dbReference type="EMBL" id="AVM51747.1"/>
    </source>
</evidence>
<dbReference type="InterPro" id="IPR033427">
    <property type="entry name" value="DUF5123"/>
</dbReference>
<gene>
    <name evidence="3" type="ORF">C4H11_01155</name>
</gene>
<dbReference type="InterPro" id="IPR013783">
    <property type="entry name" value="Ig-like_fold"/>
</dbReference>
<evidence type="ECO:0008006" key="5">
    <source>
        <dbReference type="Google" id="ProtNLM"/>
    </source>
</evidence>
<dbReference type="InterPro" id="IPR011050">
    <property type="entry name" value="Pectin_lyase_fold/virulence"/>
</dbReference>
<proteinExistence type="predicted"/>
<dbReference type="Gene3D" id="2.60.40.10">
    <property type="entry name" value="Immunoglobulins"/>
    <property type="match status" value="1"/>
</dbReference>
<name>A0ABM6T4Y0_9BACE</name>
<dbReference type="Proteomes" id="UP000238304">
    <property type="component" value="Chromosome"/>
</dbReference>
<evidence type="ECO:0000259" key="2">
    <source>
        <dbReference type="Pfam" id="PF17161"/>
    </source>
</evidence>
<dbReference type="InterPro" id="IPR036116">
    <property type="entry name" value="FN3_sf"/>
</dbReference>
<evidence type="ECO:0000259" key="1">
    <source>
        <dbReference type="Pfam" id="PF16318"/>
    </source>
</evidence>
<sequence>MNERYIQQKIMKKFSKYIIGAGLALVALTTACSKQDNELTAVEYARFFAPFGLEAKVNNNINVRLSWTPIEGATSYDIEIFQDDSLTFAGTPIRTYTGLTNSNIPYDVKELMGDTRYSARFKAHGEGRPESKWNGVYFKTDPEQLLSKVTEDDLTYSSATFTWKANKQVTGMVLNPGDIRHTFTAEELKTCTATVGKLQGNTKYTARLVNGDKNCGEHSFTTLIDPATAILVSEGGKSLQEAIDEATQNLNLILVRAGTYELTDINIDKDVRIVGERMNNRPVIKGSNFKLNGGSVEMRNVILDGDYTKNHAFDYKKEATYSALHVENCEIRNFDKGLFYINTASLVESITFDNCMIHDVKCNGADFMDSRKGAYKALDFINNTVYNSCADRDFVRYDNATKTFPDVMSQINVSNNTLVGISNNPSKRIMYVRFATEQKEENGVKTTFKHSIKFMNNIVTNTAGYFSKQSQTNSAPTFGNNNYFRAANAGTIEVTVDGIAQVVAKDGGKTLDPKFRDESNGDFTVTNENVKINKVGAPQWL</sequence>
<reference evidence="3 4" key="1">
    <citation type="submission" date="2018-02" db="EMBL/GenBank/DDBJ databases">
        <authorList>
            <person name="Holder M.E."/>
            <person name="Ajami N.J."/>
            <person name="Petrosino J.F."/>
        </authorList>
    </citation>
    <scope>NUCLEOTIDE SEQUENCE [LARGE SCALE GENOMIC DNA]</scope>
    <source>
        <strain evidence="3 4">ATCC 33285</strain>
    </source>
</reference>
<accession>A0ABM6T4Y0</accession>
<dbReference type="Pfam" id="PF17161">
    <property type="entry name" value="DUF5123"/>
    <property type="match status" value="1"/>
</dbReference>
<dbReference type="SUPFAM" id="SSF49265">
    <property type="entry name" value="Fibronectin type III"/>
    <property type="match status" value="1"/>
</dbReference>